<comment type="subcellular location">
    <subcellularLocation>
        <location evidence="1">Mitochondrion</location>
    </subcellularLocation>
</comment>
<dbReference type="GO" id="GO:0019464">
    <property type="term" value="P:glycine decarboxylation via glycine cleavage system"/>
    <property type="evidence" value="ECO:0007669"/>
    <property type="project" value="InterPro"/>
</dbReference>
<dbReference type="AlphaFoldDB" id="A0A8C2PN39"/>
<dbReference type="GO" id="GO:0005960">
    <property type="term" value="C:glycine cleavage complex"/>
    <property type="evidence" value="ECO:0007669"/>
    <property type="project" value="InterPro"/>
</dbReference>
<dbReference type="InterPro" id="IPR002930">
    <property type="entry name" value="GCV_H"/>
</dbReference>
<dbReference type="PANTHER" id="PTHR11715:SF42">
    <property type="entry name" value="GLYCINE CLEAVAGE SYSTEM H PROTEIN, MITOCHONDRIAL"/>
    <property type="match status" value="1"/>
</dbReference>
<dbReference type="GO" id="GO:0005739">
    <property type="term" value="C:mitochondrion"/>
    <property type="evidence" value="ECO:0007669"/>
    <property type="project" value="UniProtKB-SubCell"/>
</dbReference>
<proteinExistence type="predicted"/>
<evidence type="ECO:0000256" key="2">
    <source>
        <dbReference type="ARBA" id="ARBA00023128"/>
    </source>
</evidence>
<dbReference type="GO" id="GO:0009249">
    <property type="term" value="P:protein lipoylation"/>
    <property type="evidence" value="ECO:0007669"/>
    <property type="project" value="TreeGrafter"/>
</dbReference>
<reference evidence="3" key="1">
    <citation type="submission" date="2019-03" db="EMBL/GenBank/DDBJ databases">
        <title>Genome sequencing and reference-guided assembly of Black Bengal Goat (Capra hircus).</title>
        <authorList>
            <person name="Siddiki A.Z."/>
            <person name="Baten A."/>
            <person name="Billah M."/>
            <person name="Alam M.A.U."/>
            <person name="Shawrob K.S.M."/>
            <person name="Saha S."/>
            <person name="Chowdhury M."/>
            <person name="Rahman A.H."/>
            <person name="Stear M."/>
            <person name="Miah G."/>
            <person name="Das G.B."/>
            <person name="Hossain M.M."/>
            <person name="Kumkum M."/>
            <person name="Islam M.S."/>
            <person name="Mollah A.M."/>
            <person name="Ahsan A."/>
            <person name="Tusar F."/>
            <person name="Khan M.K.I."/>
        </authorList>
    </citation>
    <scope>NUCLEOTIDE SEQUENCE [LARGE SCALE GENOMIC DNA]</scope>
</reference>
<protein>
    <submittedName>
        <fullName evidence="3">Uncharacterized protein</fullName>
    </submittedName>
</protein>
<dbReference type="Ensembl" id="ENSCHIT00010027447.1">
    <property type="protein sequence ID" value="ENSCHIP00010019533.1"/>
    <property type="gene ID" value="ENSCHIG00010014170.1"/>
</dbReference>
<evidence type="ECO:0000256" key="1">
    <source>
        <dbReference type="ARBA" id="ARBA00004173"/>
    </source>
</evidence>
<dbReference type="InterPro" id="IPR033753">
    <property type="entry name" value="GCV_H/Fam206"/>
</dbReference>
<reference evidence="3" key="2">
    <citation type="submission" date="2025-08" db="UniProtKB">
        <authorList>
            <consortium name="Ensembl"/>
        </authorList>
    </citation>
    <scope>IDENTIFICATION</scope>
</reference>
<dbReference type="SUPFAM" id="SSF51230">
    <property type="entry name" value="Single hybrid motif"/>
    <property type="match status" value="1"/>
</dbReference>
<evidence type="ECO:0000313" key="3">
    <source>
        <dbReference type="Ensembl" id="ENSCHIP00010019533.1"/>
    </source>
</evidence>
<dbReference type="InterPro" id="IPR011053">
    <property type="entry name" value="Single_hybrid_motif"/>
</dbReference>
<dbReference type="PANTHER" id="PTHR11715">
    <property type="entry name" value="GLYCINE CLEAVAGE SYSTEM H PROTEIN"/>
    <property type="match status" value="1"/>
</dbReference>
<accession>A0A8C2PN39</accession>
<sequence>MLPKLHHSFFRGTDFFLQDRSVMDKYTFEMCSSICVYDLDRVMLSTNNQIAKRSKVRKFTEKHEWVTTENGVGTVGISIFAQEALGDVVYCSLPEVGTKLNKRGVWCFGKCESC</sequence>
<dbReference type="Pfam" id="PF01597">
    <property type="entry name" value="GCV_H"/>
    <property type="match status" value="1"/>
</dbReference>
<name>A0A8C2PN39_CAPHI</name>
<keyword evidence="2" id="KW-0496">Mitochondrion</keyword>
<dbReference type="Gene3D" id="2.40.50.100">
    <property type="match status" value="1"/>
</dbReference>
<organism evidence="3">
    <name type="scientific">Capra hircus</name>
    <name type="common">Goat</name>
    <dbReference type="NCBI Taxonomy" id="9925"/>
    <lineage>
        <taxon>Eukaryota</taxon>
        <taxon>Metazoa</taxon>
        <taxon>Chordata</taxon>
        <taxon>Craniata</taxon>
        <taxon>Vertebrata</taxon>
        <taxon>Euteleostomi</taxon>
        <taxon>Mammalia</taxon>
        <taxon>Eutheria</taxon>
        <taxon>Laurasiatheria</taxon>
        <taxon>Artiodactyla</taxon>
        <taxon>Ruminantia</taxon>
        <taxon>Pecora</taxon>
        <taxon>Bovidae</taxon>
        <taxon>Caprinae</taxon>
        <taxon>Capra</taxon>
    </lineage>
</organism>